<accession>A0A7W8G8M6</accession>
<gene>
    <name evidence="3" type="ORF">HNP76_001083</name>
</gene>
<keyword evidence="2" id="KW-0732">Signal</keyword>
<dbReference type="AlphaFoldDB" id="A0A7W8G8M6"/>
<feature type="chain" id="PRO_5030617573" evidence="2">
    <location>
        <begin position="20"/>
        <end position="589"/>
    </location>
</feature>
<feature type="region of interest" description="Disordered" evidence="1">
    <location>
        <begin position="549"/>
        <end position="589"/>
    </location>
</feature>
<protein>
    <submittedName>
        <fullName evidence="3">Gas vesicle protein</fullName>
    </submittedName>
</protein>
<organism evidence="3 4">
    <name type="scientific">Treponema ruminis</name>
    <dbReference type="NCBI Taxonomy" id="744515"/>
    <lineage>
        <taxon>Bacteria</taxon>
        <taxon>Pseudomonadati</taxon>
        <taxon>Spirochaetota</taxon>
        <taxon>Spirochaetia</taxon>
        <taxon>Spirochaetales</taxon>
        <taxon>Treponemataceae</taxon>
        <taxon>Treponema</taxon>
    </lineage>
</organism>
<feature type="compositionally biased region" description="Acidic residues" evidence="1">
    <location>
        <begin position="560"/>
        <end position="573"/>
    </location>
</feature>
<comment type="caution">
    <text evidence="3">The sequence shown here is derived from an EMBL/GenBank/DDBJ whole genome shotgun (WGS) entry which is preliminary data.</text>
</comment>
<sequence length="589" mass="66785">MKKRLWILIFLIFSLSAFADNWTLGVMEFSFKQKQKLGESSAKAAQVLPQLIVEQFSSENIRTIPQKERLDRKLKELQTQRISLFLQLSKEYKSRDSLVLSTYSPKKLEKEIKKQMEKIRDIEIKINENLDEVKKEIDKAAPKISHDENAHSDLKNKDDKKNLPVFPIKLPFSFFQHDEKDEVITENVVLYRSDSTALFAPSEKSLEAGFTSWDFEQEVTSAKINGLITGEITCYGDYCSVTTHLRIYPGGEIFGSVQEVGLLTDLMPLADSIARNLDSKIANALPVMLDFDINPKEIAKDTKIMIDGIVFSLTKTDGSFDNKIIKDAGIHHINIEAPGYENLAFTYSFTDDNMFFVHANLVPKVHGQAHIKLKKYRDGVFHTYGLNQAPVSQEEPSAKLDVNGKSVLGVFSVPKKSQEDSDSSNIAFFRIPENQAFDGAYLLVNAKPFDRQANIDKRRRWMYTAYTALICSLPFTFYYKGEFTAENFANSQGRGDYDRLRDLQNRSNICAGISAACGAWTVIELVRYLWAADRVLPAKTKIDKKSMKEAAQLSKPQIEVIEDEAAESQESPEPESKESVIQNNEIMVN</sequence>
<proteinExistence type="predicted"/>
<dbReference type="RefSeq" id="WP_184658286.1">
    <property type="nucleotide sequence ID" value="NZ_CP031518.1"/>
</dbReference>
<keyword evidence="4" id="KW-1185">Reference proteome</keyword>
<evidence type="ECO:0000256" key="1">
    <source>
        <dbReference type="SAM" id="MobiDB-lite"/>
    </source>
</evidence>
<dbReference type="EMBL" id="JACHFQ010000003">
    <property type="protein sequence ID" value="MBB5225726.1"/>
    <property type="molecule type" value="Genomic_DNA"/>
</dbReference>
<feature type="signal peptide" evidence="2">
    <location>
        <begin position="1"/>
        <end position="19"/>
    </location>
</feature>
<evidence type="ECO:0000313" key="3">
    <source>
        <dbReference type="EMBL" id="MBB5225726.1"/>
    </source>
</evidence>
<reference evidence="3 4" key="1">
    <citation type="submission" date="2020-08" db="EMBL/GenBank/DDBJ databases">
        <title>Genomic Encyclopedia of Type Strains, Phase IV (KMG-IV): sequencing the most valuable type-strain genomes for metagenomic binning, comparative biology and taxonomic classification.</title>
        <authorList>
            <person name="Goeker M."/>
        </authorList>
    </citation>
    <scope>NUCLEOTIDE SEQUENCE [LARGE SCALE GENOMIC DNA]</scope>
    <source>
        <strain evidence="3 4">DSM 103462</strain>
    </source>
</reference>
<dbReference type="Proteomes" id="UP000518887">
    <property type="component" value="Unassembled WGS sequence"/>
</dbReference>
<evidence type="ECO:0000313" key="4">
    <source>
        <dbReference type="Proteomes" id="UP000518887"/>
    </source>
</evidence>
<name>A0A7W8G8M6_9SPIR</name>
<feature type="compositionally biased region" description="Polar residues" evidence="1">
    <location>
        <begin position="580"/>
        <end position="589"/>
    </location>
</feature>
<evidence type="ECO:0000256" key="2">
    <source>
        <dbReference type="SAM" id="SignalP"/>
    </source>
</evidence>